<dbReference type="SUPFAM" id="SSF56281">
    <property type="entry name" value="Metallo-hydrolase/oxidoreductase"/>
    <property type="match status" value="1"/>
</dbReference>
<evidence type="ECO:0000256" key="1">
    <source>
        <dbReference type="ARBA" id="ARBA00004514"/>
    </source>
</evidence>
<comment type="catalytic activity">
    <reaction evidence="5">
        <text>a ribonucleotidyl-ribonucleotide-RNA + H2O = a 3'-end ribonucleotide-RNA + a 5'-end 5'-phospho-ribonucleoside-RNA + H(+)</text>
        <dbReference type="Rhea" id="RHEA:68096"/>
        <dbReference type="Rhea" id="RHEA-COMP:15179"/>
        <dbReference type="Rhea" id="RHEA-COMP:17355"/>
        <dbReference type="Rhea" id="RHEA-COMP:17428"/>
        <dbReference type="ChEBI" id="CHEBI:15377"/>
        <dbReference type="ChEBI" id="CHEBI:15378"/>
        <dbReference type="ChEBI" id="CHEBI:74896"/>
        <dbReference type="ChEBI" id="CHEBI:138282"/>
        <dbReference type="ChEBI" id="CHEBI:173118"/>
    </reaction>
    <physiologicalReaction direction="left-to-right" evidence="5">
        <dbReference type="Rhea" id="RHEA:68097"/>
    </physiologicalReaction>
</comment>
<gene>
    <name evidence="8" type="ORF">B4U80_09044</name>
</gene>
<evidence type="ECO:0000313" key="8">
    <source>
        <dbReference type="EMBL" id="RWS31444.1"/>
    </source>
</evidence>
<dbReference type="PANTHER" id="PTHR23200:SF48">
    <property type="entry name" value="METALLO-BETA-LACTAMASE DOMAIN-CONTAINING PROTEIN 1"/>
    <property type="match status" value="1"/>
</dbReference>
<dbReference type="GO" id="GO:0031123">
    <property type="term" value="P:RNA 3'-end processing"/>
    <property type="evidence" value="ECO:0007669"/>
    <property type="project" value="UniProtKB-ARBA"/>
</dbReference>
<evidence type="ECO:0000256" key="5">
    <source>
        <dbReference type="ARBA" id="ARBA00044690"/>
    </source>
</evidence>
<comment type="subunit">
    <text evidence="2">Homodimer.</text>
</comment>
<keyword evidence="9" id="KW-1185">Reference proteome</keyword>
<evidence type="ECO:0000259" key="7">
    <source>
        <dbReference type="SMART" id="SM00849"/>
    </source>
</evidence>
<name>A0A443SVA7_9ACAR</name>
<dbReference type="Pfam" id="PF00753">
    <property type="entry name" value="Lactamase_B"/>
    <property type="match status" value="1"/>
</dbReference>
<dbReference type="Proteomes" id="UP000288716">
    <property type="component" value="Unassembled WGS sequence"/>
</dbReference>
<evidence type="ECO:0000256" key="4">
    <source>
        <dbReference type="ARBA" id="ARBA00032988"/>
    </source>
</evidence>
<sequence length="199" mass="22112">MNASVNVLKEGYSRWMQNGRMSANGSCTLIKSSGMYILVDTLGPWDSDILRALLQKHSIHPEDISLLVCTHGHTDHIGNLNMFLRCKHIVGECLYEKDVYETHDFEQQPYIVSPNVRVIATPGHTLSDVSVVVENVDKLGTVAVVGDLFEKEEDVNDASIWKDAGSESPEKQESNRATILQISDYIVPGHGPMFSVNRS</sequence>
<reference evidence="8 9" key="1">
    <citation type="journal article" date="2018" name="Gigascience">
        <title>Genomes of trombidid mites reveal novel predicted allergens and laterally-transferred genes associated with secondary metabolism.</title>
        <authorList>
            <person name="Dong X."/>
            <person name="Chaisiri K."/>
            <person name="Xia D."/>
            <person name="Armstrong S.D."/>
            <person name="Fang Y."/>
            <person name="Donnelly M.J."/>
            <person name="Kadowaki T."/>
            <person name="McGarry J.W."/>
            <person name="Darby A.C."/>
            <person name="Makepeace B.L."/>
        </authorList>
    </citation>
    <scope>NUCLEOTIDE SEQUENCE [LARGE SCALE GENOMIC DNA]</scope>
    <source>
        <strain evidence="8">UoL-UT</strain>
    </source>
</reference>
<dbReference type="SMART" id="SM00849">
    <property type="entry name" value="Lactamase_B"/>
    <property type="match status" value="1"/>
</dbReference>
<accession>A0A443SVA7</accession>
<dbReference type="Gene3D" id="3.60.15.10">
    <property type="entry name" value="Ribonuclease Z/Hydroxyacylglutathione hydrolase-like"/>
    <property type="match status" value="1"/>
</dbReference>
<dbReference type="InterPro" id="IPR036866">
    <property type="entry name" value="RibonucZ/Hydroxyglut_hydro"/>
</dbReference>
<dbReference type="OrthoDB" id="10250730at2759"/>
<comment type="caution">
    <text evidence="8">The sequence shown here is derived from an EMBL/GenBank/DDBJ whole genome shotgun (WGS) entry which is preliminary data.</text>
</comment>
<evidence type="ECO:0000256" key="6">
    <source>
        <dbReference type="ARBA" id="ARBA00045869"/>
    </source>
</evidence>
<dbReference type="AlphaFoldDB" id="A0A443SVA7"/>
<protein>
    <recommendedName>
        <fullName evidence="3">Metallo-beta-lactamase domain-containing protein 1</fullName>
    </recommendedName>
    <alternativeName>
        <fullName evidence="4">Endoribonuclease MBLAC1</fullName>
    </alternativeName>
</protein>
<dbReference type="InterPro" id="IPR039344">
    <property type="entry name" value="MBLAC1"/>
</dbReference>
<dbReference type="GO" id="GO:0005829">
    <property type="term" value="C:cytosol"/>
    <property type="evidence" value="ECO:0007669"/>
    <property type="project" value="UniProtKB-SubCell"/>
</dbReference>
<evidence type="ECO:0000256" key="3">
    <source>
        <dbReference type="ARBA" id="ARBA00014856"/>
    </source>
</evidence>
<comment type="function">
    <text evidence="6">Endoribonuclease that catalyzes the hydrolysis of histone-coding pre-mRNA 3'-end. Involved in histone pre-mRNA processing during the S-phase of the cell cycle, which is required for entering/progressing through S-phase. Cleaves histone pre-mRNA at a major and a minor cleavage site after the 5'-ACCCA-3' and the 5'-ACCCACA-3' sequence, respectively, and located downstream of the stem-loop. May require the presence of the HDE element located at the histone pre-RNA 3'-end to avoid non-specific cleavage.</text>
</comment>
<organism evidence="8 9">
    <name type="scientific">Leptotrombidium deliense</name>
    <dbReference type="NCBI Taxonomy" id="299467"/>
    <lineage>
        <taxon>Eukaryota</taxon>
        <taxon>Metazoa</taxon>
        <taxon>Ecdysozoa</taxon>
        <taxon>Arthropoda</taxon>
        <taxon>Chelicerata</taxon>
        <taxon>Arachnida</taxon>
        <taxon>Acari</taxon>
        <taxon>Acariformes</taxon>
        <taxon>Trombidiformes</taxon>
        <taxon>Prostigmata</taxon>
        <taxon>Anystina</taxon>
        <taxon>Parasitengona</taxon>
        <taxon>Trombiculoidea</taxon>
        <taxon>Trombiculidae</taxon>
        <taxon>Leptotrombidium</taxon>
    </lineage>
</organism>
<dbReference type="VEuPathDB" id="VectorBase:LDEU000597"/>
<dbReference type="PANTHER" id="PTHR23200">
    <property type="entry name" value="METALLO-BETA-LACTAMASE DOMAIN-CONTAINING PROTEIN 1"/>
    <property type="match status" value="1"/>
</dbReference>
<dbReference type="CDD" id="cd07711">
    <property type="entry name" value="MBLAC1-like_MBL-fold"/>
    <property type="match status" value="1"/>
</dbReference>
<comment type="subcellular location">
    <subcellularLocation>
        <location evidence="1">Cytoplasm</location>
        <location evidence="1">Cytosol</location>
    </subcellularLocation>
</comment>
<feature type="domain" description="Metallo-beta-lactamase" evidence="7">
    <location>
        <begin position="24"/>
        <end position="190"/>
    </location>
</feature>
<dbReference type="EMBL" id="NCKV01000162">
    <property type="protein sequence ID" value="RWS31444.1"/>
    <property type="molecule type" value="Genomic_DNA"/>
</dbReference>
<proteinExistence type="predicted"/>
<evidence type="ECO:0000313" key="9">
    <source>
        <dbReference type="Proteomes" id="UP000288716"/>
    </source>
</evidence>
<evidence type="ECO:0000256" key="2">
    <source>
        <dbReference type="ARBA" id="ARBA00011738"/>
    </source>
</evidence>
<dbReference type="InterPro" id="IPR001279">
    <property type="entry name" value="Metallo-B-lactamas"/>
</dbReference>